<comment type="similarity">
    <text evidence="1">Belongs to the NmrA-type oxidoreductase family.</text>
</comment>
<evidence type="ECO:0000313" key="5">
    <source>
        <dbReference type="Proteomes" id="UP000799302"/>
    </source>
</evidence>
<dbReference type="InterPro" id="IPR051164">
    <property type="entry name" value="NmrA-like_oxidored"/>
</dbReference>
<organism evidence="4 5">
    <name type="scientific">Microthyrium microscopicum</name>
    <dbReference type="NCBI Taxonomy" id="703497"/>
    <lineage>
        <taxon>Eukaryota</taxon>
        <taxon>Fungi</taxon>
        <taxon>Dikarya</taxon>
        <taxon>Ascomycota</taxon>
        <taxon>Pezizomycotina</taxon>
        <taxon>Dothideomycetes</taxon>
        <taxon>Dothideomycetes incertae sedis</taxon>
        <taxon>Microthyriales</taxon>
        <taxon>Microthyriaceae</taxon>
        <taxon>Microthyrium</taxon>
    </lineage>
</organism>
<keyword evidence="5" id="KW-1185">Reference proteome</keyword>
<protein>
    <submittedName>
        <fullName evidence="4">Nucleoside-diphosphate-sugar epimerase family protein</fullName>
    </submittedName>
</protein>
<evidence type="ECO:0000259" key="3">
    <source>
        <dbReference type="Pfam" id="PF05368"/>
    </source>
</evidence>
<dbReference type="InterPro" id="IPR036291">
    <property type="entry name" value="NAD(P)-bd_dom_sf"/>
</dbReference>
<dbReference type="PANTHER" id="PTHR42748">
    <property type="entry name" value="NITROGEN METABOLITE REPRESSION PROTEIN NMRA FAMILY MEMBER"/>
    <property type="match status" value="1"/>
</dbReference>
<reference evidence="4" key="1">
    <citation type="journal article" date="2020" name="Stud. Mycol.">
        <title>101 Dothideomycetes genomes: a test case for predicting lifestyles and emergence of pathogens.</title>
        <authorList>
            <person name="Haridas S."/>
            <person name="Albert R."/>
            <person name="Binder M."/>
            <person name="Bloem J."/>
            <person name="Labutti K."/>
            <person name="Salamov A."/>
            <person name="Andreopoulos B."/>
            <person name="Baker S."/>
            <person name="Barry K."/>
            <person name="Bills G."/>
            <person name="Bluhm B."/>
            <person name="Cannon C."/>
            <person name="Castanera R."/>
            <person name="Culley D."/>
            <person name="Daum C."/>
            <person name="Ezra D."/>
            <person name="Gonzalez J."/>
            <person name="Henrissat B."/>
            <person name="Kuo A."/>
            <person name="Liang C."/>
            <person name="Lipzen A."/>
            <person name="Lutzoni F."/>
            <person name="Magnuson J."/>
            <person name="Mondo S."/>
            <person name="Nolan M."/>
            <person name="Ohm R."/>
            <person name="Pangilinan J."/>
            <person name="Park H.-J."/>
            <person name="Ramirez L."/>
            <person name="Alfaro M."/>
            <person name="Sun H."/>
            <person name="Tritt A."/>
            <person name="Yoshinaga Y."/>
            <person name="Zwiers L.-H."/>
            <person name="Turgeon B."/>
            <person name="Goodwin S."/>
            <person name="Spatafora J."/>
            <person name="Crous P."/>
            <person name="Grigoriev I."/>
        </authorList>
    </citation>
    <scope>NUCLEOTIDE SEQUENCE</scope>
    <source>
        <strain evidence="4">CBS 115976</strain>
    </source>
</reference>
<proteinExistence type="inferred from homology"/>
<dbReference type="InterPro" id="IPR008030">
    <property type="entry name" value="NmrA-like"/>
</dbReference>
<dbReference type="Pfam" id="PF05368">
    <property type="entry name" value="NmrA"/>
    <property type="match status" value="1"/>
</dbReference>
<dbReference type="Gene3D" id="3.90.25.10">
    <property type="entry name" value="UDP-galactose 4-epimerase, domain 1"/>
    <property type="match status" value="1"/>
</dbReference>
<accession>A0A6A6U2N5</accession>
<name>A0A6A6U2N5_9PEZI</name>
<feature type="domain" description="NmrA-like" evidence="3">
    <location>
        <begin position="2"/>
        <end position="243"/>
    </location>
</feature>
<evidence type="ECO:0000256" key="2">
    <source>
        <dbReference type="ARBA" id="ARBA00022857"/>
    </source>
</evidence>
<dbReference type="AlphaFoldDB" id="A0A6A6U2N5"/>
<gene>
    <name evidence="4" type="ORF">BT63DRAFT_377318</name>
</gene>
<dbReference type="EMBL" id="MU004240">
    <property type="protein sequence ID" value="KAF2665677.1"/>
    <property type="molecule type" value="Genomic_DNA"/>
</dbReference>
<dbReference type="Proteomes" id="UP000799302">
    <property type="component" value="Unassembled WGS sequence"/>
</dbReference>
<keyword evidence="2" id="KW-0521">NADP</keyword>
<dbReference type="PANTHER" id="PTHR42748:SF7">
    <property type="entry name" value="NMRA LIKE REDOX SENSOR 1-RELATED"/>
    <property type="match status" value="1"/>
</dbReference>
<sequence>MSKPILVLGATGKQGGALITALLASPKASSYLLLAVTRNATSPTAQKLAAKHGVKLVQGDMNDIPALFEAAKEVAGAPLWGVFSVQVSNGTGSELEEAYGKGLVDAALDSSVKMFVYTSVERGGEEKSWENATEIRHFVTKYNIEHYLRDKAGETMQWAILRPTAFMDNWNVGFLPRIFAAIWKLENPTKPLQLICSKDIGIFASLVFLEPDKFNHKAIGLAGDELSYPEFCEVYKSKTGQDLPEGYGFMARGVLFMLSEVKVMFQWFKTDGYKADIPALKEMHPGLLTWGEWVEKESDHETKK</sequence>
<evidence type="ECO:0000256" key="1">
    <source>
        <dbReference type="ARBA" id="ARBA00006328"/>
    </source>
</evidence>
<dbReference type="OrthoDB" id="9997102at2759"/>
<dbReference type="SUPFAM" id="SSF51735">
    <property type="entry name" value="NAD(P)-binding Rossmann-fold domains"/>
    <property type="match status" value="1"/>
</dbReference>
<dbReference type="Gene3D" id="3.40.50.720">
    <property type="entry name" value="NAD(P)-binding Rossmann-like Domain"/>
    <property type="match status" value="1"/>
</dbReference>
<evidence type="ECO:0000313" key="4">
    <source>
        <dbReference type="EMBL" id="KAF2665677.1"/>
    </source>
</evidence>
<dbReference type="GO" id="GO:0005634">
    <property type="term" value="C:nucleus"/>
    <property type="evidence" value="ECO:0007669"/>
    <property type="project" value="TreeGrafter"/>
</dbReference>